<dbReference type="InParanoid" id="A0A0D0CRK5"/>
<sequence length="50" mass="5186">MFPSTSSPPSFLLLTHAVDPSFEAASEASQPSSPVCAMETQMVPECAGTL</sequence>
<reference evidence="2" key="2">
    <citation type="submission" date="2015-01" db="EMBL/GenBank/DDBJ databases">
        <title>Evolutionary Origins and Diversification of the Mycorrhizal Mutualists.</title>
        <authorList>
            <consortium name="DOE Joint Genome Institute"/>
            <consortium name="Mycorrhizal Genomics Consortium"/>
            <person name="Kohler A."/>
            <person name="Kuo A."/>
            <person name="Nagy L.G."/>
            <person name="Floudas D."/>
            <person name="Copeland A."/>
            <person name="Barry K.W."/>
            <person name="Cichocki N."/>
            <person name="Veneault-Fourrey C."/>
            <person name="LaButti K."/>
            <person name="Lindquist E.A."/>
            <person name="Lipzen A."/>
            <person name="Lundell T."/>
            <person name="Morin E."/>
            <person name="Murat C."/>
            <person name="Riley R."/>
            <person name="Ohm R."/>
            <person name="Sun H."/>
            <person name="Tunlid A."/>
            <person name="Henrissat B."/>
            <person name="Grigoriev I.V."/>
            <person name="Hibbett D.S."/>
            <person name="Martin F."/>
        </authorList>
    </citation>
    <scope>NUCLEOTIDE SEQUENCE [LARGE SCALE GENOMIC DNA]</scope>
    <source>
        <strain evidence="2">Ve08.2h10</strain>
    </source>
</reference>
<gene>
    <name evidence="1" type="ORF">PAXRUDRAFT_20864</name>
</gene>
<dbReference type="HOGENOM" id="CLU_3125537_0_0_1"/>
<dbReference type="EMBL" id="KN829762">
    <property type="protein sequence ID" value="KIK73426.1"/>
    <property type="molecule type" value="Genomic_DNA"/>
</dbReference>
<reference evidence="1 2" key="1">
    <citation type="submission" date="2014-04" db="EMBL/GenBank/DDBJ databases">
        <authorList>
            <consortium name="DOE Joint Genome Institute"/>
            <person name="Kuo A."/>
            <person name="Kohler A."/>
            <person name="Jargeat P."/>
            <person name="Nagy L.G."/>
            <person name="Floudas D."/>
            <person name="Copeland A."/>
            <person name="Barry K.W."/>
            <person name="Cichocki N."/>
            <person name="Veneault-Fourrey C."/>
            <person name="LaButti K."/>
            <person name="Lindquist E.A."/>
            <person name="Lipzen A."/>
            <person name="Lundell T."/>
            <person name="Morin E."/>
            <person name="Murat C."/>
            <person name="Sun H."/>
            <person name="Tunlid A."/>
            <person name="Henrissat B."/>
            <person name="Grigoriev I.V."/>
            <person name="Hibbett D.S."/>
            <person name="Martin F."/>
            <person name="Nordberg H.P."/>
            <person name="Cantor M.N."/>
            <person name="Hua S.X."/>
        </authorList>
    </citation>
    <scope>NUCLEOTIDE SEQUENCE [LARGE SCALE GENOMIC DNA]</scope>
    <source>
        <strain evidence="1 2">Ve08.2h10</strain>
    </source>
</reference>
<evidence type="ECO:0000313" key="2">
    <source>
        <dbReference type="Proteomes" id="UP000054538"/>
    </source>
</evidence>
<proteinExistence type="predicted"/>
<organism evidence="1 2">
    <name type="scientific">Paxillus rubicundulus Ve08.2h10</name>
    <dbReference type="NCBI Taxonomy" id="930991"/>
    <lineage>
        <taxon>Eukaryota</taxon>
        <taxon>Fungi</taxon>
        <taxon>Dikarya</taxon>
        <taxon>Basidiomycota</taxon>
        <taxon>Agaricomycotina</taxon>
        <taxon>Agaricomycetes</taxon>
        <taxon>Agaricomycetidae</taxon>
        <taxon>Boletales</taxon>
        <taxon>Paxilineae</taxon>
        <taxon>Paxillaceae</taxon>
        <taxon>Paxillus</taxon>
    </lineage>
</organism>
<dbReference type="Proteomes" id="UP000054538">
    <property type="component" value="Unassembled WGS sequence"/>
</dbReference>
<keyword evidence="2" id="KW-1185">Reference proteome</keyword>
<dbReference type="AlphaFoldDB" id="A0A0D0CRK5"/>
<accession>A0A0D0CRK5</accession>
<evidence type="ECO:0000313" key="1">
    <source>
        <dbReference type="EMBL" id="KIK73426.1"/>
    </source>
</evidence>
<name>A0A0D0CRK5_9AGAM</name>
<protein>
    <submittedName>
        <fullName evidence="1">Uncharacterized protein</fullName>
    </submittedName>
</protein>